<comment type="similarity">
    <text evidence="1 6">Belongs to the XseB family.</text>
</comment>
<comment type="subunit">
    <text evidence="6">Heterooligomer composed of large and small subunits.</text>
</comment>
<evidence type="ECO:0000256" key="3">
    <source>
        <dbReference type="ARBA" id="ARBA00022722"/>
    </source>
</evidence>
<evidence type="ECO:0000313" key="8">
    <source>
        <dbReference type="EMBL" id="HIW82064.1"/>
    </source>
</evidence>
<dbReference type="EMBL" id="DXGH01000062">
    <property type="protein sequence ID" value="HIW82064.1"/>
    <property type="molecule type" value="Genomic_DNA"/>
</dbReference>
<evidence type="ECO:0000256" key="1">
    <source>
        <dbReference type="ARBA" id="ARBA00009998"/>
    </source>
</evidence>
<evidence type="ECO:0000256" key="2">
    <source>
        <dbReference type="ARBA" id="ARBA00022490"/>
    </source>
</evidence>
<keyword evidence="2 6" id="KW-0963">Cytoplasm</keyword>
<evidence type="ECO:0000256" key="5">
    <source>
        <dbReference type="ARBA" id="ARBA00022839"/>
    </source>
</evidence>
<reference evidence="8" key="2">
    <citation type="submission" date="2021-04" db="EMBL/GenBank/DDBJ databases">
        <authorList>
            <person name="Gilroy R."/>
        </authorList>
    </citation>
    <scope>NUCLEOTIDE SEQUENCE</scope>
    <source>
        <strain evidence="8">CHK195-6426</strain>
    </source>
</reference>
<gene>
    <name evidence="6 8" type="primary">xseB</name>
    <name evidence="8" type="ORF">H9742_11225</name>
</gene>
<dbReference type="Gene3D" id="1.10.287.1040">
    <property type="entry name" value="Exonuclease VII, small subunit"/>
    <property type="match status" value="1"/>
</dbReference>
<sequence length="75" mass="8688">MNREEEKQQEKPGLEENFEMLQETIAQLEREDISLEEAFEAYSRGMALLKECNDQIDGVEKKVLKLSGQGQLEEL</sequence>
<organism evidence="8 9">
    <name type="scientific">Candidatus Acetatifactor stercoripullorum</name>
    <dbReference type="NCBI Taxonomy" id="2838414"/>
    <lineage>
        <taxon>Bacteria</taxon>
        <taxon>Bacillati</taxon>
        <taxon>Bacillota</taxon>
        <taxon>Clostridia</taxon>
        <taxon>Lachnospirales</taxon>
        <taxon>Lachnospiraceae</taxon>
        <taxon>Acetatifactor</taxon>
    </lineage>
</organism>
<proteinExistence type="inferred from homology"/>
<dbReference type="Pfam" id="PF02609">
    <property type="entry name" value="Exonuc_VII_S"/>
    <property type="match status" value="1"/>
</dbReference>
<evidence type="ECO:0000256" key="6">
    <source>
        <dbReference type="HAMAP-Rule" id="MF_00337"/>
    </source>
</evidence>
<reference evidence="8" key="1">
    <citation type="journal article" date="2021" name="PeerJ">
        <title>Extensive microbial diversity within the chicken gut microbiome revealed by metagenomics and culture.</title>
        <authorList>
            <person name="Gilroy R."/>
            <person name="Ravi A."/>
            <person name="Getino M."/>
            <person name="Pursley I."/>
            <person name="Horton D.L."/>
            <person name="Alikhan N.F."/>
            <person name="Baker D."/>
            <person name="Gharbi K."/>
            <person name="Hall N."/>
            <person name="Watson M."/>
            <person name="Adriaenssens E.M."/>
            <person name="Foster-Nyarko E."/>
            <person name="Jarju S."/>
            <person name="Secka A."/>
            <person name="Antonio M."/>
            <person name="Oren A."/>
            <person name="Chaudhuri R.R."/>
            <person name="La Ragione R."/>
            <person name="Hildebrand F."/>
            <person name="Pallen M.J."/>
        </authorList>
    </citation>
    <scope>NUCLEOTIDE SEQUENCE</scope>
    <source>
        <strain evidence="8">CHK195-6426</strain>
    </source>
</reference>
<name>A0A9D1UBT0_9FIRM</name>
<comment type="subcellular location">
    <subcellularLocation>
        <location evidence="6">Cytoplasm</location>
    </subcellularLocation>
</comment>
<protein>
    <recommendedName>
        <fullName evidence="6">Exodeoxyribonuclease 7 small subunit</fullName>
        <ecNumber evidence="6">3.1.11.6</ecNumber>
    </recommendedName>
    <alternativeName>
        <fullName evidence="6">Exodeoxyribonuclease VII small subunit</fullName>
        <shortName evidence="6">Exonuclease VII small subunit</shortName>
    </alternativeName>
</protein>
<dbReference type="AlphaFoldDB" id="A0A9D1UBT0"/>
<dbReference type="SUPFAM" id="SSF116842">
    <property type="entry name" value="XseB-like"/>
    <property type="match status" value="1"/>
</dbReference>
<comment type="caution">
    <text evidence="8">The sequence shown here is derived from an EMBL/GenBank/DDBJ whole genome shotgun (WGS) entry which is preliminary data.</text>
</comment>
<dbReference type="GO" id="GO:0008855">
    <property type="term" value="F:exodeoxyribonuclease VII activity"/>
    <property type="evidence" value="ECO:0007669"/>
    <property type="project" value="UniProtKB-UniRule"/>
</dbReference>
<evidence type="ECO:0000256" key="7">
    <source>
        <dbReference type="SAM" id="Coils"/>
    </source>
</evidence>
<dbReference type="GO" id="GO:0006308">
    <property type="term" value="P:DNA catabolic process"/>
    <property type="evidence" value="ECO:0007669"/>
    <property type="project" value="UniProtKB-UniRule"/>
</dbReference>
<keyword evidence="5 6" id="KW-0269">Exonuclease</keyword>
<dbReference type="InterPro" id="IPR003761">
    <property type="entry name" value="Exonuc_VII_S"/>
</dbReference>
<keyword evidence="7" id="KW-0175">Coiled coil</keyword>
<feature type="coiled-coil region" evidence="7">
    <location>
        <begin position="4"/>
        <end position="69"/>
    </location>
</feature>
<dbReference type="GO" id="GO:0005829">
    <property type="term" value="C:cytosol"/>
    <property type="evidence" value="ECO:0007669"/>
    <property type="project" value="TreeGrafter"/>
</dbReference>
<dbReference type="Proteomes" id="UP000824265">
    <property type="component" value="Unassembled WGS sequence"/>
</dbReference>
<dbReference type="EC" id="3.1.11.6" evidence="6"/>
<dbReference type="HAMAP" id="MF_00337">
    <property type="entry name" value="Exonuc_7_S"/>
    <property type="match status" value="1"/>
</dbReference>
<dbReference type="PANTHER" id="PTHR34137:SF1">
    <property type="entry name" value="EXODEOXYRIBONUCLEASE 7 SMALL SUBUNIT"/>
    <property type="match status" value="1"/>
</dbReference>
<evidence type="ECO:0000256" key="4">
    <source>
        <dbReference type="ARBA" id="ARBA00022801"/>
    </source>
</evidence>
<comment type="function">
    <text evidence="6">Bidirectionally degrades single-stranded DNA into large acid-insoluble oligonucleotides, which are then degraded further into small acid-soluble oligonucleotides.</text>
</comment>
<dbReference type="InterPro" id="IPR037004">
    <property type="entry name" value="Exonuc_VII_ssu_sf"/>
</dbReference>
<dbReference type="NCBIfam" id="TIGR01280">
    <property type="entry name" value="xseB"/>
    <property type="match status" value="1"/>
</dbReference>
<dbReference type="GO" id="GO:0009318">
    <property type="term" value="C:exodeoxyribonuclease VII complex"/>
    <property type="evidence" value="ECO:0007669"/>
    <property type="project" value="UniProtKB-UniRule"/>
</dbReference>
<keyword evidence="4 6" id="KW-0378">Hydrolase</keyword>
<evidence type="ECO:0000313" key="9">
    <source>
        <dbReference type="Proteomes" id="UP000824265"/>
    </source>
</evidence>
<dbReference type="PANTHER" id="PTHR34137">
    <property type="entry name" value="EXODEOXYRIBONUCLEASE 7 SMALL SUBUNIT"/>
    <property type="match status" value="1"/>
</dbReference>
<keyword evidence="3 6" id="KW-0540">Nuclease</keyword>
<comment type="catalytic activity">
    <reaction evidence="6">
        <text>Exonucleolytic cleavage in either 5'- to 3'- or 3'- to 5'-direction to yield nucleoside 5'-phosphates.</text>
        <dbReference type="EC" id="3.1.11.6"/>
    </reaction>
</comment>
<accession>A0A9D1UBT0</accession>